<evidence type="ECO:0000256" key="1">
    <source>
        <dbReference type="SAM" id="MobiDB-lite"/>
    </source>
</evidence>
<evidence type="ECO:0000256" key="2">
    <source>
        <dbReference type="SAM" id="SignalP"/>
    </source>
</evidence>
<feature type="signal peptide" evidence="2">
    <location>
        <begin position="1"/>
        <end position="16"/>
    </location>
</feature>
<dbReference type="InterPro" id="IPR003609">
    <property type="entry name" value="Pan_app"/>
</dbReference>
<organism evidence="4 5">
    <name type="scientific">Fusarium oxysporum NRRL 32931</name>
    <dbReference type="NCBI Taxonomy" id="660029"/>
    <lineage>
        <taxon>Eukaryota</taxon>
        <taxon>Fungi</taxon>
        <taxon>Dikarya</taxon>
        <taxon>Ascomycota</taxon>
        <taxon>Pezizomycotina</taxon>
        <taxon>Sordariomycetes</taxon>
        <taxon>Hypocreomycetidae</taxon>
        <taxon>Hypocreales</taxon>
        <taxon>Nectriaceae</taxon>
        <taxon>Fusarium</taxon>
        <taxon>Fusarium oxysporum species complex</taxon>
    </lineage>
</organism>
<feature type="region of interest" description="Disordered" evidence="1">
    <location>
        <begin position="172"/>
        <end position="192"/>
    </location>
</feature>
<evidence type="ECO:0000259" key="3">
    <source>
        <dbReference type="PROSITE" id="PS50948"/>
    </source>
</evidence>
<dbReference type="Proteomes" id="UP000030753">
    <property type="component" value="Unassembled WGS sequence"/>
</dbReference>
<dbReference type="PROSITE" id="PS50948">
    <property type="entry name" value="PAN"/>
    <property type="match status" value="1"/>
</dbReference>
<evidence type="ECO:0000313" key="4">
    <source>
        <dbReference type="EMBL" id="EWY83741.1"/>
    </source>
</evidence>
<dbReference type="AlphaFoldDB" id="W9HU54"/>
<protein>
    <recommendedName>
        <fullName evidence="3">Apple domain-containing protein</fullName>
    </recommendedName>
</protein>
<dbReference type="EMBL" id="JH717847">
    <property type="protein sequence ID" value="EWY83741.1"/>
    <property type="molecule type" value="Genomic_DNA"/>
</dbReference>
<name>W9HU54_FUSOX</name>
<feature type="domain" description="Apple" evidence="3">
    <location>
        <begin position="39"/>
        <end position="107"/>
    </location>
</feature>
<feature type="chain" id="PRO_5004921413" description="Apple domain-containing protein" evidence="2">
    <location>
        <begin position="17"/>
        <end position="358"/>
    </location>
</feature>
<sequence>MRSLVFVGVCLPLISGSPVDIPRSDLSPRLVTSIEQASCGVVGYKPDPILTRSLKCSLVDCQELCSATAGCQSYAQSSARCLLFSSPVAEGFQQDSTSPFTYYDIDCSTPMTSSTETLPEATDSVTTELSTSGTEVTATSNPLPSSTTATFITEISTELASASISASSGTISATTTDLTTDPESAGTSVSSDITSTTITLRSNTETTTTGDATTIAAGESTTATSSTPTVYIIRLVNPDESTFGYVSTAPGTIVYLAPKRKHWRFGYLHLSQVPLLSWISSMLRPSVASHAYVPFRIPITQMSTWGQTRLSTTTFLHVLLVLPVAHQPIFTALGLTGLNFIDIRWQLNQLFGSLTLTL</sequence>
<feature type="region of interest" description="Disordered" evidence="1">
    <location>
        <begin position="113"/>
        <end position="145"/>
    </location>
</feature>
<gene>
    <name evidence="4" type="ORF">FOYG_13534</name>
</gene>
<dbReference type="HOGENOM" id="CLU_773960_0_0_1"/>
<accession>W9HU54</accession>
<proteinExistence type="predicted"/>
<keyword evidence="2" id="KW-0732">Signal</keyword>
<evidence type="ECO:0000313" key="5">
    <source>
        <dbReference type="Proteomes" id="UP000030753"/>
    </source>
</evidence>
<reference evidence="4 5" key="1">
    <citation type="submission" date="2011-06" db="EMBL/GenBank/DDBJ databases">
        <title>The Genome Sequence of Fusarium oxysporum FOSC 3-a.</title>
        <authorList>
            <consortium name="The Broad Institute Genome Sequencing Platform"/>
            <person name="Ma L.-J."/>
            <person name="Gale L.R."/>
            <person name="Schwartz D.C."/>
            <person name="Zhou S."/>
            <person name="Corby-Kistler H."/>
            <person name="Young S.K."/>
            <person name="Zeng Q."/>
            <person name="Gargeya S."/>
            <person name="Fitzgerald M."/>
            <person name="Haas B."/>
            <person name="Abouelleil A."/>
            <person name="Alvarado L."/>
            <person name="Arachchi H.M."/>
            <person name="Berlin A."/>
            <person name="Brown A."/>
            <person name="Chapman S.B."/>
            <person name="Chen Z."/>
            <person name="Dunbar C."/>
            <person name="Freedman E."/>
            <person name="Gearin G."/>
            <person name="Gellesch M."/>
            <person name="Goldberg J."/>
            <person name="Griggs A."/>
            <person name="Gujja S."/>
            <person name="Heiman D."/>
            <person name="Howarth C."/>
            <person name="Larson L."/>
            <person name="Lui A."/>
            <person name="MacDonald P.J.P."/>
            <person name="Mehta T."/>
            <person name="Montmayeur A."/>
            <person name="Murphy C."/>
            <person name="Neiman D."/>
            <person name="Pearson M."/>
            <person name="Priest M."/>
            <person name="Roberts A."/>
            <person name="Saif S."/>
            <person name="Shea T."/>
            <person name="Shenoy N."/>
            <person name="Sisk P."/>
            <person name="Stolte C."/>
            <person name="Sykes S."/>
            <person name="Wortman J."/>
            <person name="Nusbaum C."/>
            <person name="Birren B."/>
        </authorList>
    </citation>
    <scope>NUCLEOTIDE SEQUENCE [LARGE SCALE GENOMIC DNA]</scope>
    <source>
        <strain evidence="5">FOSC 3-a</strain>
    </source>
</reference>
<dbReference type="OrthoDB" id="4584900at2759"/>